<proteinExistence type="predicted"/>
<organism evidence="1 2">
    <name type="scientific">Candidatus Raymondbacteria bacterium RIFOXYD12_FULL_49_13</name>
    <dbReference type="NCBI Taxonomy" id="1817890"/>
    <lineage>
        <taxon>Bacteria</taxon>
        <taxon>Raymondiibacteriota</taxon>
    </lineage>
</organism>
<evidence type="ECO:0000313" key="1">
    <source>
        <dbReference type="EMBL" id="OGK07186.1"/>
    </source>
</evidence>
<gene>
    <name evidence="1" type="ORF">A2519_09440</name>
</gene>
<name>A0A1F7FL30_UNCRA</name>
<dbReference type="AlphaFoldDB" id="A0A1F7FL30"/>
<accession>A0A1F7FL30</accession>
<protein>
    <submittedName>
        <fullName evidence="1">Uncharacterized protein</fullName>
    </submittedName>
</protein>
<comment type="caution">
    <text evidence="1">The sequence shown here is derived from an EMBL/GenBank/DDBJ whole genome shotgun (WGS) entry which is preliminary data.</text>
</comment>
<dbReference type="Proteomes" id="UP000179243">
    <property type="component" value="Unassembled WGS sequence"/>
</dbReference>
<reference evidence="1 2" key="1">
    <citation type="journal article" date="2016" name="Nat. Commun.">
        <title>Thousands of microbial genomes shed light on interconnected biogeochemical processes in an aquifer system.</title>
        <authorList>
            <person name="Anantharaman K."/>
            <person name="Brown C.T."/>
            <person name="Hug L.A."/>
            <person name="Sharon I."/>
            <person name="Castelle C.J."/>
            <person name="Probst A.J."/>
            <person name="Thomas B.C."/>
            <person name="Singh A."/>
            <person name="Wilkins M.J."/>
            <person name="Karaoz U."/>
            <person name="Brodie E.L."/>
            <person name="Williams K.H."/>
            <person name="Hubbard S.S."/>
            <person name="Banfield J.F."/>
        </authorList>
    </citation>
    <scope>NUCLEOTIDE SEQUENCE [LARGE SCALE GENOMIC DNA]</scope>
</reference>
<evidence type="ECO:0000313" key="2">
    <source>
        <dbReference type="Proteomes" id="UP000179243"/>
    </source>
</evidence>
<dbReference type="EMBL" id="MFYX01000012">
    <property type="protein sequence ID" value="OGK07186.1"/>
    <property type="molecule type" value="Genomic_DNA"/>
</dbReference>
<sequence>MAPNYPKLIAETVQVLPVPEQAEVYTFAQFVRTKSDEHRPLRRSNRKQRSVFSMFGKATAKVTDASINHDKYIYE</sequence>